<evidence type="ECO:0000313" key="4">
    <source>
        <dbReference type="EMBL" id="CDW85806.1"/>
    </source>
</evidence>
<feature type="domain" description="UDENN" evidence="3">
    <location>
        <begin position="158"/>
        <end position="680"/>
    </location>
</feature>
<feature type="region of interest" description="Disordered" evidence="2">
    <location>
        <begin position="1"/>
        <end position="23"/>
    </location>
</feature>
<reference evidence="4 5" key="1">
    <citation type="submission" date="2014-06" db="EMBL/GenBank/DDBJ databases">
        <authorList>
            <person name="Swart Estienne"/>
        </authorList>
    </citation>
    <scope>NUCLEOTIDE SEQUENCE [LARGE SCALE GENOMIC DNA]</scope>
    <source>
        <strain evidence="4 5">130c</strain>
    </source>
</reference>
<feature type="compositionally biased region" description="Basic and acidic residues" evidence="2">
    <location>
        <begin position="813"/>
        <end position="824"/>
    </location>
</feature>
<evidence type="ECO:0000259" key="3">
    <source>
        <dbReference type="PROSITE" id="PS50211"/>
    </source>
</evidence>
<evidence type="ECO:0000256" key="1">
    <source>
        <dbReference type="SAM" id="Coils"/>
    </source>
</evidence>
<feature type="compositionally biased region" description="Polar residues" evidence="2">
    <location>
        <begin position="1032"/>
        <end position="1043"/>
    </location>
</feature>
<dbReference type="EMBL" id="CCKQ01014069">
    <property type="protein sequence ID" value="CDW85806.1"/>
    <property type="molecule type" value="Genomic_DNA"/>
</dbReference>
<feature type="region of interest" description="Disordered" evidence="2">
    <location>
        <begin position="1458"/>
        <end position="1582"/>
    </location>
</feature>
<accession>A0A078AUX9</accession>
<dbReference type="PANTHER" id="PTHR12296:SF21">
    <property type="entry name" value="DENN DOMAIN-CONTAINING PROTEIN 3"/>
    <property type="match status" value="1"/>
</dbReference>
<dbReference type="Pfam" id="PF03456">
    <property type="entry name" value="uDENN"/>
    <property type="match status" value="1"/>
</dbReference>
<dbReference type="PROSITE" id="PS50211">
    <property type="entry name" value="DENN"/>
    <property type="match status" value="1"/>
</dbReference>
<dbReference type="SMART" id="SM00799">
    <property type="entry name" value="DENN"/>
    <property type="match status" value="1"/>
</dbReference>
<feature type="compositionally biased region" description="Polar residues" evidence="2">
    <location>
        <begin position="1009"/>
        <end position="1020"/>
    </location>
</feature>
<evidence type="ECO:0000256" key="2">
    <source>
        <dbReference type="SAM" id="MobiDB-lite"/>
    </source>
</evidence>
<feature type="compositionally biased region" description="Low complexity" evidence="2">
    <location>
        <begin position="1490"/>
        <end position="1520"/>
    </location>
</feature>
<feature type="region of interest" description="Disordered" evidence="2">
    <location>
        <begin position="810"/>
        <end position="834"/>
    </location>
</feature>
<feature type="compositionally biased region" description="Polar residues" evidence="2">
    <location>
        <begin position="1545"/>
        <end position="1559"/>
    </location>
</feature>
<feature type="region of interest" description="Disordered" evidence="2">
    <location>
        <begin position="2432"/>
        <end position="2482"/>
    </location>
</feature>
<dbReference type="InterPro" id="IPR001194">
    <property type="entry name" value="cDENN_dom"/>
</dbReference>
<sequence>MSAQQIDHTIHQSSQAMPQTSTFSGENTLKMSQFQDQTRNASLSKVNINQFSGSIKMVSNNSSTGIRKIDRIHNQLVTQSMQNGITLKNIEGVLAPQIQTNSSLVRRERCESIGNQINNIKDSRNCKTSSPILNLQGGKESRLRKKSKDIKNREKFADLIVVLGIKYQDFNLHKRVNAQVVGGYPDLSDKEFAKKHNYVDNLSWICFPEGFVVQSFEKKKDGELCQSKIFHFIITNQDGDKRYITSILFKVFLYFCLLVQELYLSEKLGAFIIPKSICIVSSKPLFTLQKQLLCMIFQKVILDKNALSIQAYAKHPSNYLNYVNSETEEKIRESSDNFLMKKIEFYISIFFNHLYYCDEVDKDIEIEEIRERYTPYNQNSQGMQGNYKCGPNCIKKRHKHKEKLVDSYFRFRNTKTYGFTLENYSFELLLQCLKPERILFLITALLLERKIILIKENFGDIALIMESLVSLLNPLKWNFVFITYLTPQLVECLEAPFPYIIGVSKKVYLEQCQMRELPDDIIKFDIDNQELLNQVREELPPLPQPQANVLQRSLKDMLDIKERFIETIQENATNKVTKDKLEEYYWAYAQIRVKQSFFNFFLLTINNYIGYFKNLDEEGNLSPHKKDKQFYDKLSSQDVFDFDSYLKQFDGGNRDFMEKLVRTQSFNNFIEETYKNTTPKSVIGFFQTNLEVMIDHSFKKLKKEQNKLLDKTFFNLQNPVKFNIAGMYRHYKQQLLMKNAKKLYQILKDEGIEDGQNENHAHNSDELLQKLLFHEITESKDKQLSLLNTFEFDLITNMPGIQYDKISSYEQMKSQRSDQSQERRAHNKTQIDGKSMYGLDFQQSRYLEGNDNEKSDYKSRNLFKIIQSRSGDLVNKSQTFKAATHKRSGGGLIYDNFLSMANNQTQLFSQEDDIQNSMIDTQGQKFMFQDSSKLALQKIQALNEKAENKFRVNSENKLIGQQKMNKTMEITNNISIRAQAQTQQLKMRNTNNKSSTRNDFLHSSQIINPAASGTQANAKINKSPKVSDDTKFNQSLKKPQNSFHQEKQLKQQSVLKEALNRKIMHERQKNGLVNQTSENKIESFKYPTSNIQSNNVSSMFSPNNRSLANMTNDESQIKQQQKQNSKYIPNSRIDLMNPKVKKISRNEERKLAMKKGFLNPQQHESFSLFIYSPNEELNKLAMMQVIQRKVENGQIQLGQSKDQMSFSNLLYNQNNYNSNGSEEDVMSRLQRINSQHNQIQFQKRLLQDSDFFQANDTLLTTINFNQNFIQQKPQMHQSPSISHTEVSSIKKSDRLRDQFGDEEQQLMIEQNSPDTKHIKDLQSIINPNSKIKGFGLQSSAKSSMQQNLQNRRMNNSNKNSMNNFNMSVNEQSLGRLLSGSQKDQEDFKIQTNLAEGDENLDSIETKPLKILEDDKAGMTKTQLMNLKNPQILNSESPYLQSKVTHHNQTLSFKFFAQGHQQKELQQNSKSNTNQSTVKKNFNPGNRSPQNTSSYSNMTSNNSNRFNNKNTKAKQNQNSNNIMQTFDSRTDSNKKQLILNRKRSTPAINSEKSPQTNKQGNFLFKGGTQKANQEQNQPQSQQQSFNYFKQRPANQTLKSNKNSQIATTTVDLALKPKLADKTTARINERQDMTQLRISPIPNLSQILNQQKQSYRDNHNSSSGLSDDQVIIQSNNNRPSGQQNTSSNINPLSSNYASRQSNKSLNQNGDMMFASMSQLLDSDLFEKAHQTVNGAQTARNESNNKNPITTQKLRNQIFSLSQRSSSNLQNNFISRGSHLSGENFIRQSELSHNYDSARLQKDTELLLQDKLVLINSSRQSDILSQNEPQNNISISILKSSPTMMTKNISRTTKNMNDNQSGISRQNFVIQGMGMGSSIQQSVLTSQDTQNMKSILNALKNQVPQSYQYQQPVPNGQNINIVNVDLNKHKQVVFSPKGMSGQKIQDILQQTSTAAKMMLRNSSIEEVRRNINMSIESKKQSKIENRLYTNNSNVSAKKLNFPSQMDDKKKKQARSPQPFNNQLPPASNKALKTLQSQEYNLKEKQKRPSYNTNISNFQQSQDPLVTLAKDSHRSGKKVKQTMSKNQISNSKMINSSSKNLKIDVADCPVKDIPTNFLSSTLAKSNSRIEEITVSRSTKHLYGPPSKSRLLEEIDDVNQALIRLEEQKQKNKRCSDNLLEDTLTSQSNSNASYQTSPKHINNNSSAKQQIRGFQSSTIFKTINNQALRKQTYDESVHGSSSNINNNILVTVTSGQQLVTVRNSEFPIKNYQLSQHKESLILLNNINKPKYMQSTDELDYENQEITDFNQQMQFYNDESSDNGLLSNQVHHDSKQNERFSKIHQEIDLLMSQAPIDRNSRGKKSQVNRNNQHFNHFENSKFRQGAYSFHQSMKQRGLSQISGNNFVTSQNLEQNQPLNEIRQNQNLAKDCVIINKNDNSSVSSSKELNQKNKSIKSKGSENNNNSIHQFTNNSRHSHTVSSDNLPQDFKSLASKHHNRKRQLRHGMTTCFVFPAKESANYVRRDLNQDVFCKINSHIGDVDNDPHTPKSDVSFNSHDKNSRKKNRKKMASQYQEIIANGYQNHYIQSHVPLRMHSTSVDGHEDYKFQRKLGMPGSLKRRQDQEISKKDDLIIDTQKEDLSQNNQDSELEHQNNFNTFKVLQHRGNEKQQNIGKYEVLFDDADLKDTEDKFTSRDFNFNKLRHTPDEYSDDQYY</sequence>
<dbReference type="InterPro" id="IPR051696">
    <property type="entry name" value="DENN_Domain_GEFs"/>
</dbReference>
<keyword evidence="1" id="KW-0175">Coiled coil</keyword>
<dbReference type="Proteomes" id="UP000039865">
    <property type="component" value="Unassembled WGS sequence"/>
</dbReference>
<dbReference type="Gene3D" id="3.40.50.11500">
    <property type="match status" value="1"/>
</dbReference>
<feature type="compositionally biased region" description="Polar residues" evidence="2">
    <location>
        <begin position="2454"/>
        <end position="2479"/>
    </location>
</feature>
<evidence type="ECO:0000313" key="5">
    <source>
        <dbReference type="Proteomes" id="UP000039865"/>
    </source>
</evidence>
<proteinExistence type="predicted"/>
<feature type="region of interest" description="Disordered" evidence="2">
    <location>
        <begin position="1997"/>
        <end position="2025"/>
    </location>
</feature>
<protein>
    <recommendedName>
        <fullName evidence="3">UDENN domain-containing protein</fullName>
    </recommendedName>
</protein>
<dbReference type="GO" id="GO:0032483">
    <property type="term" value="P:regulation of Rab protein signal transduction"/>
    <property type="evidence" value="ECO:0007669"/>
    <property type="project" value="TreeGrafter"/>
</dbReference>
<feature type="compositionally biased region" description="Low complexity" evidence="2">
    <location>
        <begin position="1568"/>
        <end position="1582"/>
    </location>
</feature>
<dbReference type="InParanoid" id="A0A078AUX9"/>
<feature type="region of interest" description="Disordered" evidence="2">
    <location>
        <begin position="1670"/>
        <end position="1705"/>
    </location>
</feature>
<feature type="compositionally biased region" description="Basic residues" evidence="2">
    <location>
        <begin position="2554"/>
        <end position="2563"/>
    </location>
</feature>
<feature type="coiled-coil region" evidence="1">
    <location>
        <begin position="2143"/>
        <end position="2173"/>
    </location>
</feature>
<feature type="region of interest" description="Disordered" evidence="2">
    <location>
        <begin position="1009"/>
        <end position="1046"/>
    </location>
</feature>
<gene>
    <name evidence="4" type="primary">Contig6721.g7190</name>
    <name evidence="4" type="ORF">STYLEM_14893</name>
</gene>
<dbReference type="Pfam" id="PF02141">
    <property type="entry name" value="DENN"/>
    <property type="match status" value="1"/>
</dbReference>
<organism evidence="4 5">
    <name type="scientific">Stylonychia lemnae</name>
    <name type="common">Ciliate</name>
    <dbReference type="NCBI Taxonomy" id="5949"/>
    <lineage>
        <taxon>Eukaryota</taxon>
        <taxon>Sar</taxon>
        <taxon>Alveolata</taxon>
        <taxon>Ciliophora</taxon>
        <taxon>Intramacronucleata</taxon>
        <taxon>Spirotrichea</taxon>
        <taxon>Stichotrichia</taxon>
        <taxon>Sporadotrichida</taxon>
        <taxon>Oxytrichidae</taxon>
        <taxon>Stylonychinae</taxon>
        <taxon>Stylonychia</taxon>
    </lineage>
</organism>
<dbReference type="GO" id="GO:0031410">
    <property type="term" value="C:cytoplasmic vesicle"/>
    <property type="evidence" value="ECO:0007669"/>
    <property type="project" value="TreeGrafter"/>
</dbReference>
<keyword evidence="5" id="KW-1185">Reference proteome</keyword>
<feature type="compositionally biased region" description="Polar residues" evidence="2">
    <location>
        <begin position="1463"/>
        <end position="1489"/>
    </location>
</feature>
<dbReference type="InterPro" id="IPR005112">
    <property type="entry name" value="dDENN_dom"/>
</dbReference>
<dbReference type="Pfam" id="PF03455">
    <property type="entry name" value="dDENN"/>
    <property type="match status" value="1"/>
</dbReference>
<dbReference type="InterPro" id="IPR005113">
    <property type="entry name" value="uDENN_dom"/>
</dbReference>
<dbReference type="InterPro" id="IPR043153">
    <property type="entry name" value="DENN_C"/>
</dbReference>
<feature type="compositionally biased region" description="Polar residues" evidence="2">
    <location>
        <begin position="2011"/>
        <end position="2022"/>
    </location>
</feature>
<dbReference type="PANTHER" id="PTHR12296">
    <property type="entry name" value="DENN DOMAIN-CONTAINING PROTEIN 4"/>
    <property type="match status" value="1"/>
</dbReference>
<feature type="compositionally biased region" description="Basic and acidic residues" evidence="2">
    <location>
        <begin position="2533"/>
        <end position="2543"/>
    </location>
</feature>
<dbReference type="OMA" id="DANHEEN"/>
<dbReference type="InterPro" id="IPR037516">
    <property type="entry name" value="Tripartite_DENN"/>
</dbReference>
<name>A0A078AUX9_STYLE</name>
<feature type="region of interest" description="Disordered" evidence="2">
    <location>
        <begin position="2532"/>
        <end position="2564"/>
    </location>
</feature>
<dbReference type="OrthoDB" id="206724at2759"/>